<name>A0ABS6B5V9_9NOCA</name>
<keyword evidence="3" id="KW-1185">Reference proteome</keyword>
<sequence length="131" mass="14728">MDYSQNRQRGRAGAPWRRASQQSEPHAGYDSSWVRSSSSQLHFLHSKRSIDTELAPVIDYAIRWAPFGGASAGELLVQFGVERRRFLEMVQAGLRLRRTDSQEVRWLKRGLVDALALAWRVDKVAGGGTAC</sequence>
<accession>A0ABS6B5V9</accession>
<protein>
    <submittedName>
        <fullName evidence="2">Uncharacterized protein</fullName>
    </submittedName>
</protein>
<evidence type="ECO:0000313" key="2">
    <source>
        <dbReference type="EMBL" id="MBU3065712.1"/>
    </source>
</evidence>
<gene>
    <name evidence="2" type="ORF">KO481_29820</name>
</gene>
<dbReference type="EMBL" id="JAHKNI010000011">
    <property type="protein sequence ID" value="MBU3065712.1"/>
    <property type="molecule type" value="Genomic_DNA"/>
</dbReference>
<feature type="region of interest" description="Disordered" evidence="1">
    <location>
        <begin position="1"/>
        <end position="31"/>
    </location>
</feature>
<evidence type="ECO:0000256" key="1">
    <source>
        <dbReference type="SAM" id="MobiDB-lite"/>
    </source>
</evidence>
<evidence type="ECO:0000313" key="3">
    <source>
        <dbReference type="Proteomes" id="UP000733379"/>
    </source>
</evidence>
<dbReference type="Proteomes" id="UP000733379">
    <property type="component" value="Unassembled WGS sequence"/>
</dbReference>
<dbReference type="RefSeq" id="WP_215921675.1">
    <property type="nucleotide sequence ID" value="NZ_JAHKNI010000011.1"/>
</dbReference>
<proteinExistence type="predicted"/>
<reference evidence="2 3" key="1">
    <citation type="submission" date="2021-06" db="EMBL/GenBank/DDBJ databases">
        <title>Actinomycetes sequencing.</title>
        <authorList>
            <person name="Shan Q."/>
        </authorList>
    </citation>
    <scope>NUCLEOTIDE SEQUENCE [LARGE SCALE GENOMIC DNA]</scope>
    <source>
        <strain evidence="2 3">NEAU-G5</strain>
    </source>
</reference>
<organism evidence="2 3">
    <name type="scientific">Nocardia albiluteola</name>
    <dbReference type="NCBI Taxonomy" id="2842303"/>
    <lineage>
        <taxon>Bacteria</taxon>
        <taxon>Bacillati</taxon>
        <taxon>Actinomycetota</taxon>
        <taxon>Actinomycetes</taxon>
        <taxon>Mycobacteriales</taxon>
        <taxon>Nocardiaceae</taxon>
        <taxon>Nocardia</taxon>
    </lineage>
</organism>
<comment type="caution">
    <text evidence="2">The sequence shown here is derived from an EMBL/GenBank/DDBJ whole genome shotgun (WGS) entry which is preliminary data.</text>
</comment>